<dbReference type="OMA" id="ISWEPIN"/>
<evidence type="ECO:0000313" key="2">
    <source>
        <dbReference type="Proteomes" id="UP000694546"/>
    </source>
</evidence>
<evidence type="ECO:0008006" key="3">
    <source>
        <dbReference type="Google" id="ProtNLM"/>
    </source>
</evidence>
<name>A0A8C5B0U6_GADMO</name>
<dbReference type="InterPro" id="IPR027124">
    <property type="entry name" value="Swc5/CFDP1/2"/>
</dbReference>
<dbReference type="Gene3D" id="3.60.10.10">
    <property type="entry name" value="Endonuclease/exonuclease/phosphatase"/>
    <property type="match status" value="1"/>
</dbReference>
<evidence type="ECO:0000313" key="1">
    <source>
        <dbReference type="Ensembl" id="ENSGMOP00000039648.1"/>
    </source>
</evidence>
<reference evidence="1" key="2">
    <citation type="submission" date="2025-09" db="UniProtKB">
        <authorList>
            <consortium name="Ensembl"/>
        </authorList>
    </citation>
    <scope>IDENTIFICATION</scope>
</reference>
<keyword evidence="2" id="KW-1185">Reference proteome</keyword>
<protein>
    <recommendedName>
        <fullName evidence="3">Endonuclease/exonuclease/phosphatase domain-containing protein</fullName>
    </recommendedName>
</protein>
<dbReference type="PANTHER" id="PTHR23227:SF67">
    <property type="entry name" value="CRANIOFACIAL DEVELOPMENT PROTEIN 2-LIKE"/>
    <property type="match status" value="1"/>
</dbReference>
<sequence length="465" mass="53106">MVKLMGQSPVKWIQLITETLKKKKPHNLGDEDSSGIQAKETMKTHTENHMERVRRNLLSPRQPANIATWNIRAMFTAGKTSVIADEMRRYRVSNLGLCETRWLQSGEVKLVSGESILYSGHADEKAPHTEGVAFMLSKEAQRALISWEPINSRIITARFQTTHKIINLQIIQCYAPTNNTDEELKDNFYNQLQHLLQTRKEKDLLLLMGDMNAKVGNNNNGYELAMGKHGLGTMNENGERFADVCADNNLVIGGAVFPHKPIHKATWISPDHTTENQIDHICINRKFRHYLLDVRVKRGADAGTDHHLLAAKLQLKLERCNNPSDSRTKFNLQLVKDIGTTELYQTTVQNRVQALQDLQQSVEEYWNSLKNIWKETCLEVVGKKTTKHKPWLSTETLKRIEVRRAKKETLNKCKTRVRKAAAHKDYELANKEVKKSAKCDKQNYIEALAQEAQEAAGKTTSRTYT</sequence>
<dbReference type="PANTHER" id="PTHR23227">
    <property type="entry name" value="BUCENTAUR RELATED"/>
    <property type="match status" value="1"/>
</dbReference>
<dbReference type="Ensembl" id="ENSGMOT00000041082.1">
    <property type="protein sequence ID" value="ENSGMOP00000039648.1"/>
    <property type="gene ID" value="ENSGMOG00000035609.1"/>
</dbReference>
<reference evidence="1" key="1">
    <citation type="submission" date="2025-08" db="UniProtKB">
        <authorList>
            <consortium name="Ensembl"/>
        </authorList>
    </citation>
    <scope>IDENTIFICATION</scope>
</reference>
<dbReference type="Proteomes" id="UP000694546">
    <property type="component" value="Chromosome 3"/>
</dbReference>
<dbReference type="AlphaFoldDB" id="A0A8C5B0U6"/>
<dbReference type="CDD" id="cd09076">
    <property type="entry name" value="L1-EN"/>
    <property type="match status" value="1"/>
</dbReference>
<dbReference type="SUPFAM" id="SSF56219">
    <property type="entry name" value="DNase I-like"/>
    <property type="match status" value="1"/>
</dbReference>
<dbReference type="InterPro" id="IPR036691">
    <property type="entry name" value="Endo/exonu/phosph_ase_sf"/>
</dbReference>
<dbReference type="GeneTree" id="ENSGT00940000163895"/>
<accession>A0A8C5B0U6</accession>
<organism evidence="1 2">
    <name type="scientific">Gadus morhua</name>
    <name type="common">Atlantic cod</name>
    <dbReference type="NCBI Taxonomy" id="8049"/>
    <lineage>
        <taxon>Eukaryota</taxon>
        <taxon>Metazoa</taxon>
        <taxon>Chordata</taxon>
        <taxon>Craniata</taxon>
        <taxon>Vertebrata</taxon>
        <taxon>Euteleostomi</taxon>
        <taxon>Actinopterygii</taxon>
        <taxon>Neopterygii</taxon>
        <taxon>Teleostei</taxon>
        <taxon>Neoteleostei</taxon>
        <taxon>Acanthomorphata</taxon>
        <taxon>Zeiogadaria</taxon>
        <taxon>Gadariae</taxon>
        <taxon>Gadiformes</taxon>
        <taxon>Gadoidei</taxon>
        <taxon>Gadidae</taxon>
        <taxon>Gadus</taxon>
    </lineage>
</organism>
<proteinExistence type="predicted"/>